<dbReference type="GO" id="GO:0046085">
    <property type="term" value="P:adenosine metabolic process"/>
    <property type="evidence" value="ECO:0007669"/>
    <property type="project" value="TreeGrafter"/>
</dbReference>
<feature type="binding site" evidence="6">
    <location>
        <position position="39"/>
    </location>
    <ligand>
        <name>Mg(2+)</name>
        <dbReference type="ChEBI" id="CHEBI:18420"/>
    </ligand>
</feature>
<reference evidence="7" key="3">
    <citation type="submission" date="2025-09" db="UniProtKB">
        <authorList>
            <consortium name="Ensembl"/>
        </authorList>
    </citation>
    <scope>IDENTIFICATION</scope>
</reference>
<dbReference type="GO" id="GO:0046037">
    <property type="term" value="P:GMP metabolic process"/>
    <property type="evidence" value="ECO:0007669"/>
    <property type="project" value="UniProtKB-ARBA"/>
</dbReference>
<proteinExistence type="inferred from homology"/>
<sequence>APQGTSQHNQSFIHSHGGGDEIFVNRSLAMEKIKCFGFDMDYTLAVYKSPEYESLGFELTVERLVSIGYPQELLSFVYDPSFPTRGLVFDTMYGNLLKVDAYGNILVCVHGFNFLRGPEIRERYPNKFIQRDDTERFYILNTLFNLPETYLFACLVDFFSNCDRYTSCETGFKDGDLFMSYKSMFQDVRDAVDWVHFKGTLKEKTVENLEKYVVRDGKLPLLLSRMNEVAKVFLVTNSDYKYTDKIMTYLFDFPHGPKVPSDSYFDLILVDARKPLFFGEGTVLRQVDTTTGRLKIGTYTGPLQHGIVYSGGSSDIVCDLLGAKGKDILYIGDHIFGDILKSKKRQGWRTFLVIPELAQELHVWTDKSCEGLLFYCLPQHRLSLSFSGTVLGLKVTHDMDMCYGMMGSLFRSGSRQTLFASQVMRYADLYAASFINLLYYPFSYLFRAAHVLVSV</sequence>
<keyword evidence="2 6" id="KW-0479">Metal-binding</keyword>
<dbReference type="SUPFAM" id="SSF56784">
    <property type="entry name" value="HAD-like"/>
    <property type="match status" value="1"/>
</dbReference>
<name>A0A8C6KAR0_NOTFU</name>
<accession>A0A8C6KAR0</accession>
<comment type="cofactor">
    <cofactor evidence="6">
        <name>Mg(2+)</name>
        <dbReference type="ChEBI" id="CHEBI:18420"/>
    </cofactor>
    <text evidence="6">Binds 1 Mg(2+) ion per subunit.</text>
</comment>
<feature type="active site" description="Nucleophile" evidence="5">
    <location>
        <position position="39"/>
    </location>
</feature>
<dbReference type="InterPro" id="IPR008380">
    <property type="entry name" value="HAD-SF_hydro_IG_5-nucl"/>
</dbReference>
<dbReference type="Pfam" id="PF05761">
    <property type="entry name" value="5_nucleotid"/>
    <property type="match status" value="2"/>
</dbReference>
<evidence type="ECO:0000313" key="7">
    <source>
        <dbReference type="Ensembl" id="ENSNFUP00015001065.1"/>
    </source>
</evidence>
<evidence type="ECO:0000256" key="6">
    <source>
        <dbReference type="PIRSR" id="PIRSR017434-2"/>
    </source>
</evidence>
<dbReference type="NCBIfam" id="TIGR02244">
    <property type="entry name" value="HAD-IG-Ncltidse"/>
    <property type="match status" value="1"/>
</dbReference>
<feature type="binding site" evidence="6">
    <location>
        <position position="41"/>
    </location>
    <ligand>
        <name>GMP</name>
        <dbReference type="ChEBI" id="CHEBI:58115"/>
    </ligand>
</feature>
<dbReference type="GO" id="GO:0005524">
    <property type="term" value="F:ATP binding"/>
    <property type="evidence" value="ECO:0007669"/>
    <property type="project" value="UniProtKB-KW"/>
</dbReference>
<evidence type="ECO:0000256" key="5">
    <source>
        <dbReference type="PIRSR" id="PIRSR017434-1"/>
    </source>
</evidence>
<keyword evidence="3" id="KW-0378">Hydrolase</keyword>
<dbReference type="PANTHER" id="PTHR12103">
    <property type="entry name" value="5'-NUCLEOTIDASE DOMAIN-CONTAINING"/>
    <property type="match status" value="1"/>
</dbReference>
<evidence type="ECO:0000256" key="3">
    <source>
        <dbReference type="ARBA" id="ARBA00022801"/>
    </source>
</evidence>
<dbReference type="GO" id="GO:0008253">
    <property type="term" value="F:5'-nucleotidase activity"/>
    <property type="evidence" value="ECO:0007669"/>
    <property type="project" value="UniProtKB-EC"/>
</dbReference>
<protein>
    <submittedName>
        <fullName evidence="7">5'-nucleotidase, cytosolic IIb</fullName>
    </submittedName>
</protein>
<organism evidence="7 8">
    <name type="scientific">Nothobranchius furzeri</name>
    <name type="common">Turquoise killifish</name>
    <dbReference type="NCBI Taxonomy" id="105023"/>
    <lineage>
        <taxon>Eukaryota</taxon>
        <taxon>Metazoa</taxon>
        <taxon>Chordata</taxon>
        <taxon>Craniata</taxon>
        <taxon>Vertebrata</taxon>
        <taxon>Euteleostomi</taxon>
        <taxon>Actinopterygii</taxon>
        <taxon>Neopterygii</taxon>
        <taxon>Teleostei</taxon>
        <taxon>Neoteleostei</taxon>
        <taxon>Acanthomorphata</taxon>
        <taxon>Ovalentaria</taxon>
        <taxon>Atherinomorphae</taxon>
        <taxon>Cyprinodontiformes</taxon>
        <taxon>Nothobranchiidae</taxon>
        <taxon>Nothobranchius</taxon>
    </lineage>
</organism>
<dbReference type="PIRSF" id="PIRSF017434">
    <property type="entry name" value="Purine_5'-nucleotidase"/>
    <property type="match status" value="1"/>
</dbReference>
<dbReference type="GO" id="GO:0050146">
    <property type="term" value="F:nucleoside phosphotransferase activity"/>
    <property type="evidence" value="ECO:0007669"/>
    <property type="project" value="UniProtKB-EC"/>
</dbReference>
<dbReference type="InterPro" id="IPR023214">
    <property type="entry name" value="HAD_sf"/>
</dbReference>
<dbReference type="InterPro" id="IPR016695">
    <property type="entry name" value="Pur_nucleotidase"/>
</dbReference>
<reference evidence="7" key="2">
    <citation type="submission" date="2025-08" db="UniProtKB">
        <authorList>
            <consortium name="Ensembl"/>
        </authorList>
    </citation>
    <scope>IDENTIFICATION</scope>
</reference>
<dbReference type="InterPro" id="IPR036412">
    <property type="entry name" value="HAD-like_sf"/>
</dbReference>
<dbReference type="PANTHER" id="PTHR12103:SF36">
    <property type="entry name" value="CYTOSOLIC PURINE 5'-NUCLEOTIDASE ISOFORM X1"/>
    <property type="match status" value="1"/>
</dbReference>
<dbReference type="Ensembl" id="ENSNFUT00015001162.1">
    <property type="protein sequence ID" value="ENSNFUP00015001065.1"/>
    <property type="gene ID" value="ENSNFUG00015000542.1"/>
</dbReference>
<dbReference type="FunFam" id="3.40.50.1000:FF:000021">
    <property type="entry name" value="NT5C2 isoform 1"/>
    <property type="match status" value="1"/>
</dbReference>
<dbReference type="Proteomes" id="UP000694548">
    <property type="component" value="Chromosome sgr02"/>
</dbReference>
<dbReference type="AlphaFoldDB" id="A0A8C6KAR0"/>
<feature type="binding site" evidence="6">
    <location>
        <position position="333"/>
    </location>
    <ligand>
        <name>Mg(2+)</name>
        <dbReference type="ChEBI" id="CHEBI:18420"/>
    </ligand>
</feature>
<comment type="similarity">
    <text evidence="1">Belongs to the 5'(3')-deoxyribonucleotidase family.</text>
</comment>
<evidence type="ECO:0000313" key="8">
    <source>
        <dbReference type="Proteomes" id="UP000694548"/>
    </source>
</evidence>
<dbReference type="GeneTree" id="ENSGT00940000163289"/>
<feature type="active site" description="Proton donor" evidence="5">
    <location>
        <position position="41"/>
    </location>
</feature>
<dbReference type="GO" id="GO:0046040">
    <property type="term" value="P:IMP metabolic process"/>
    <property type="evidence" value="ECO:0007669"/>
    <property type="project" value="TreeGrafter"/>
</dbReference>
<dbReference type="GO" id="GO:0005829">
    <property type="term" value="C:cytosol"/>
    <property type="evidence" value="ECO:0007669"/>
    <property type="project" value="UniProtKB-SubCell"/>
</dbReference>
<dbReference type="Gene3D" id="3.40.50.1000">
    <property type="entry name" value="HAD superfamily/HAD-like"/>
    <property type="match status" value="2"/>
</dbReference>
<dbReference type="GO" id="GO:0046872">
    <property type="term" value="F:metal ion binding"/>
    <property type="evidence" value="ECO:0007669"/>
    <property type="project" value="UniProtKB-KW"/>
</dbReference>
<reference evidence="7" key="1">
    <citation type="submission" date="2014-08" db="EMBL/GenBank/DDBJ databases">
        <authorList>
            <person name="Senf B."/>
            <person name="Petzold A."/>
            <person name="Downie B.R."/>
            <person name="Koch P."/>
            <person name="Platzer M."/>
        </authorList>
    </citation>
    <scope>NUCLEOTIDE SEQUENCE [LARGE SCALE GENOMIC DNA]</scope>
    <source>
        <strain evidence="7">GRZ</strain>
    </source>
</reference>
<keyword evidence="4 6" id="KW-0460">Magnesium</keyword>
<evidence type="ECO:0000256" key="1">
    <source>
        <dbReference type="ARBA" id="ARBA00009589"/>
    </source>
</evidence>
<dbReference type="CDD" id="cd07522">
    <property type="entry name" value="HAD_cN-II"/>
    <property type="match status" value="1"/>
</dbReference>
<evidence type="ECO:0000256" key="2">
    <source>
        <dbReference type="ARBA" id="ARBA00022723"/>
    </source>
</evidence>
<keyword evidence="8" id="KW-1185">Reference proteome</keyword>
<evidence type="ECO:0000256" key="4">
    <source>
        <dbReference type="ARBA" id="ARBA00022842"/>
    </source>
</evidence>